<dbReference type="CDD" id="cd00090">
    <property type="entry name" value="HTH_ARSR"/>
    <property type="match status" value="1"/>
</dbReference>
<dbReference type="PANTHER" id="PTHR33154:SF33">
    <property type="entry name" value="TRANSCRIPTIONAL REPRESSOR SDPR"/>
    <property type="match status" value="1"/>
</dbReference>
<dbReference type="GO" id="GO:0003700">
    <property type="term" value="F:DNA-binding transcription factor activity"/>
    <property type="evidence" value="ECO:0007669"/>
    <property type="project" value="InterPro"/>
</dbReference>
<dbReference type="AlphaFoldDB" id="A0A6P2C8N6"/>
<evidence type="ECO:0000256" key="3">
    <source>
        <dbReference type="ARBA" id="ARBA00023163"/>
    </source>
</evidence>
<name>A0A6P2C8N6_9ACTN</name>
<dbReference type="PRINTS" id="PR00778">
    <property type="entry name" value="HTHARSR"/>
</dbReference>
<dbReference type="SUPFAM" id="SSF46785">
    <property type="entry name" value="Winged helix' DNA-binding domain"/>
    <property type="match status" value="1"/>
</dbReference>
<evidence type="ECO:0000256" key="1">
    <source>
        <dbReference type="ARBA" id="ARBA00023015"/>
    </source>
</evidence>
<keyword evidence="2" id="KW-0238">DNA-binding</keyword>
<dbReference type="PROSITE" id="PS50987">
    <property type="entry name" value="HTH_ARSR_2"/>
    <property type="match status" value="1"/>
</dbReference>
<dbReference type="InterPro" id="IPR036390">
    <property type="entry name" value="WH_DNA-bd_sf"/>
</dbReference>
<dbReference type="InterPro" id="IPR001845">
    <property type="entry name" value="HTH_ArsR_DNA-bd_dom"/>
</dbReference>
<dbReference type="Proteomes" id="UP000460272">
    <property type="component" value="Unassembled WGS sequence"/>
</dbReference>
<keyword evidence="6" id="KW-1185">Reference proteome</keyword>
<reference evidence="5 6" key="1">
    <citation type="submission" date="2018-11" db="EMBL/GenBank/DDBJ databases">
        <title>Trebonia kvetii gen.nov., sp.nov., a novel acidophilic actinobacterium, and proposal of the new actinobacterial family Treboniaceae fam. nov.</title>
        <authorList>
            <person name="Rapoport D."/>
            <person name="Sagova-Mareckova M."/>
            <person name="Sedlacek I."/>
            <person name="Provaznik J."/>
            <person name="Kralova S."/>
            <person name="Pavlinic D."/>
            <person name="Benes V."/>
            <person name="Kopecky J."/>
        </authorList>
    </citation>
    <scope>NUCLEOTIDE SEQUENCE [LARGE SCALE GENOMIC DNA]</scope>
    <source>
        <strain evidence="5 6">15Tr583</strain>
    </source>
</reference>
<dbReference type="InterPro" id="IPR011991">
    <property type="entry name" value="ArsR-like_HTH"/>
</dbReference>
<dbReference type="SMART" id="SM00418">
    <property type="entry name" value="HTH_ARSR"/>
    <property type="match status" value="1"/>
</dbReference>
<organism evidence="5 6">
    <name type="scientific">Trebonia kvetii</name>
    <dbReference type="NCBI Taxonomy" id="2480626"/>
    <lineage>
        <taxon>Bacteria</taxon>
        <taxon>Bacillati</taxon>
        <taxon>Actinomycetota</taxon>
        <taxon>Actinomycetes</taxon>
        <taxon>Streptosporangiales</taxon>
        <taxon>Treboniaceae</taxon>
        <taxon>Trebonia</taxon>
    </lineage>
</organism>
<keyword evidence="3" id="KW-0804">Transcription</keyword>
<dbReference type="GO" id="GO:0003677">
    <property type="term" value="F:DNA binding"/>
    <property type="evidence" value="ECO:0007669"/>
    <property type="project" value="UniProtKB-KW"/>
</dbReference>
<sequence>MRNQEAAGDPFEALGDPNRREILRLLSGGDKPVREIADAMTISRPAVSRHLRVLKDAGMVTEQARGTRRIYHLQERGMYAVQAYLERIWGEAAVRFRLLAENLPEASDQEAER</sequence>
<dbReference type="InterPro" id="IPR051081">
    <property type="entry name" value="HTH_MetalResp_TranReg"/>
</dbReference>
<dbReference type="RefSeq" id="WP_145851449.1">
    <property type="nucleotide sequence ID" value="NZ_RPFW01000001.1"/>
</dbReference>
<feature type="domain" description="HTH arsR-type" evidence="4">
    <location>
        <begin position="1"/>
        <end position="93"/>
    </location>
</feature>
<comment type="caution">
    <text evidence="5">The sequence shown here is derived from an EMBL/GenBank/DDBJ whole genome shotgun (WGS) entry which is preliminary data.</text>
</comment>
<evidence type="ECO:0000256" key="2">
    <source>
        <dbReference type="ARBA" id="ARBA00023125"/>
    </source>
</evidence>
<evidence type="ECO:0000313" key="5">
    <source>
        <dbReference type="EMBL" id="TVZ06696.1"/>
    </source>
</evidence>
<dbReference type="NCBIfam" id="NF033788">
    <property type="entry name" value="HTH_metalloreg"/>
    <property type="match status" value="1"/>
</dbReference>
<accession>A0A6P2C8N6</accession>
<dbReference type="OrthoDB" id="3628603at2"/>
<protein>
    <submittedName>
        <fullName evidence="5">ArsR family transcriptional regulator</fullName>
    </submittedName>
</protein>
<proteinExistence type="predicted"/>
<keyword evidence="1" id="KW-0805">Transcription regulation</keyword>
<evidence type="ECO:0000313" key="6">
    <source>
        <dbReference type="Proteomes" id="UP000460272"/>
    </source>
</evidence>
<dbReference type="Pfam" id="PF01022">
    <property type="entry name" value="HTH_5"/>
    <property type="match status" value="1"/>
</dbReference>
<dbReference type="PANTHER" id="PTHR33154">
    <property type="entry name" value="TRANSCRIPTIONAL REGULATOR, ARSR FAMILY"/>
    <property type="match status" value="1"/>
</dbReference>
<evidence type="ECO:0000259" key="4">
    <source>
        <dbReference type="PROSITE" id="PS50987"/>
    </source>
</evidence>
<dbReference type="InterPro" id="IPR036388">
    <property type="entry name" value="WH-like_DNA-bd_sf"/>
</dbReference>
<dbReference type="EMBL" id="RPFW01000001">
    <property type="protein sequence ID" value="TVZ06696.1"/>
    <property type="molecule type" value="Genomic_DNA"/>
</dbReference>
<dbReference type="Gene3D" id="1.10.10.10">
    <property type="entry name" value="Winged helix-like DNA-binding domain superfamily/Winged helix DNA-binding domain"/>
    <property type="match status" value="1"/>
</dbReference>
<gene>
    <name evidence="5" type="ORF">EAS64_04810</name>
</gene>